<evidence type="ECO:0000259" key="5">
    <source>
        <dbReference type="PROSITE" id="PS51063"/>
    </source>
</evidence>
<dbReference type="GO" id="GO:0003677">
    <property type="term" value="F:DNA binding"/>
    <property type="evidence" value="ECO:0007669"/>
    <property type="project" value="UniProtKB-KW"/>
</dbReference>
<dbReference type="InterPro" id="IPR036388">
    <property type="entry name" value="WH-like_DNA-bd_sf"/>
</dbReference>
<dbReference type="FunFam" id="1.10.10.10:FF:000028">
    <property type="entry name" value="Fumarate/nitrate reduction transcriptional regulator Fnr"/>
    <property type="match status" value="1"/>
</dbReference>
<evidence type="ECO:0000313" key="7">
    <source>
        <dbReference type="Proteomes" id="UP000532936"/>
    </source>
</evidence>
<dbReference type="SUPFAM" id="SSF46785">
    <property type="entry name" value="Winged helix' DNA-binding domain"/>
    <property type="match status" value="1"/>
</dbReference>
<evidence type="ECO:0000259" key="4">
    <source>
        <dbReference type="PROSITE" id="PS50042"/>
    </source>
</evidence>
<comment type="caution">
    <text evidence="6">The sequence shown here is derived from an EMBL/GenBank/DDBJ whole genome shotgun (WGS) entry which is preliminary data.</text>
</comment>
<gene>
    <name evidence="6" type="ORF">GGR11_000018</name>
</gene>
<dbReference type="InterPro" id="IPR018490">
    <property type="entry name" value="cNMP-bd_dom_sf"/>
</dbReference>
<keyword evidence="2" id="KW-0238">DNA-binding</keyword>
<dbReference type="PROSITE" id="PS51063">
    <property type="entry name" value="HTH_CRP_2"/>
    <property type="match status" value="1"/>
</dbReference>
<feature type="domain" description="HTH crp-type" evidence="5">
    <location>
        <begin position="161"/>
        <end position="235"/>
    </location>
</feature>
<dbReference type="Pfam" id="PF13545">
    <property type="entry name" value="HTH_Crp_2"/>
    <property type="match status" value="1"/>
</dbReference>
<dbReference type="PANTHER" id="PTHR24567">
    <property type="entry name" value="CRP FAMILY TRANSCRIPTIONAL REGULATORY PROTEIN"/>
    <property type="match status" value="1"/>
</dbReference>
<dbReference type="EMBL" id="JACIDA010000001">
    <property type="protein sequence ID" value="MBB3870504.1"/>
    <property type="molecule type" value="Genomic_DNA"/>
</dbReference>
<dbReference type="PANTHER" id="PTHR24567:SF75">
    <property type="entry name" value="FUMARATE AND NITRATE REDUCTION REGULATORY PROTEIN"/>
    <property type="match status" value="1"/>
</dbReference>
<dbReference type="InterPro" id="IPR018335">
    <property type="entry name" value="Tscrpt_reg_HTH_Crp-type_CS"/>
</dbReference>
<dbReference type="SMART" id="SM00419">
    <property type="entry name" value="HTH_CRP"/>
    <property type="match status" value="1"/>
</dbReference>
<dbReference type="Pfam" id="PF00027">
    <property type="entry name" value="cNMP_binding"/>
    <property type="match status" value="1"/>
</dbReference>
<dbReference type="InterPro" id="IPR012318">
    <property type="entry name" value="HTH_CRP"/>
</dbReference>
<dbReference type="PROSITE" id="PS00042">
    <property type="entry name" value="HTH_CRP_1"/>
    <property type="match status" value="1"/>
</dbReference>
<name>A0A7W6EY79_9CAUL</name>
<evidence type="ECO:0000256" key="3">
    <source>
        <dbReference type="ARBA" id="ARBA00023163"/>
    </source>
</evidence>
<evidence type="ECO:0000256" key="1">
    <source>
        <dbReference type="ARBA" id="ARBA00023015"/>
    </source>
</evidence>
<dbReference type="InterPro" id="IPR000595">
    <property type="entry name" value="cNMP-bd_dom"/>
</dbReference>
<organism evidence="6 7">
    <name type="scientific">Brevundimonas mediterranea</name>
    <dbReference type="NCBI Taxonomy" id="74329"/>
    <lineage>
        <taxon>Bacteria</taxon>
        <taxon>Pseudomonadati</taxon>
        <taxon>Pseudomonadota</taxon>
        <taxon>Alphaproteobacteria</taxon>
        <taxon>Caulobacterales</taxon>
        <taxon>Caulobacteraceae</taxon>
        <taxon>Brevundimonas</taxon>
    </lineage>
</organism>
<dbReference type="InterPro" id="IPR036390">
    <property type="entry name" value="WH_DNA-bd_sf"/>
</dbReference>
<dbReference type="CDD" id="cd00038">
    <property type="entry name" value="CAP_ED"/>
    <property type="match status" value="1"/>
</dbReference>
<dbReference type="PRINTS" id="PR00034">
    <property type="entry name" value="HTHCRP"/>
</dbReference>
<dbReference type="SUPFAM" id="SSF51206">
    <property type="entry name" value="cAMP-binding domain-like"/>
    <property type="match status" value="1"/>
</dbReference>
<dbReference type="Gene3D" id="2.60.120.10">
    <property type="entry name" value="Jelly Rolls"/>
    <property type="match status" value="1"/>
</dbReference>
<keyword evidence="3" id="KW-0804">Transcription</keyword>
<dbReference type="GO" id="GO:0003700">
    <property type="term" value="F:DNA-binding transcription factor activity"/>
    <property type="evidence" value="ECO:0007669"/>
    <property type="project" value="InterPro"/>
</dbReference>
<dbReference type="InterPro" id="IPR050397">
    <property type="entry name" value="Env_Response_Regulators"/>
</dbReference>
<dbReference type="Gene3D" id="1.10.10.10">
    <property type="entry name" value="Winged helix-like DNA-binding domain superfamily/Winged helix DNA-binding domain"/>
    <property type="match status" value="1"/>
</dbReference>
<feature type="domain" description="Cyclic nucleotide-binding" evidence="4">
    <location>
        <begin position="30"/>
        <end position="99"/>
    </location>
</feature>
<dbReference type="CDD" id="cd00092">
    <property type="entry name" value="HTH_CRP"/>
    <property type="match status" value="1"/>
</dbReference>
<reference evidence="6 7" key="1">
    <citation type="submission" date="2020-08" db="EMBL/GenBank/DDBJ databases">
        <title>Genomic Encyclopedia of Type Strains, Phase IV (KMG-IV): sequencing the most valuable type-strain genomes for metagenomic binning, comparative biology and taxonomic classification.</title>
        <authorList>
            <person name="Goeker M."/>
        </authorList>
    </citation>
    <scope>NUCLEOTIDE SEQUENCE [LARGE SCALE GENOMIC DNA]</scope>
    <source>
        <strain evidence="6 7">DSM 14878</strain>
    </source>
</reference>
<evidence type="ECO:0000313" key="6">
    <source>
        <dbReference type="EMBL" id="MBB3870504.1"/>
    </source>
</evidence>
<proteinExistence type="predicted"/>
<dbReference type="PROSITE" id="PS50042">
    <property type="entry name" value="CNMP_BINDING_3"/>
    <property type="match status" value="1"/>
</dbReference>
<protein>
    <submittedName>
        <fullName evidence="6">CRP/FNR family transcriptional regulator</fullName>
    </submittedName>
</protein>
<sequence length="245" mass="27162">MLELRSLPTDCAQRRQDSVCSTCGARAFSVCSSLDPADLAGLDSIAERVSLKAGESLIREGDPAVHLFNITSGSVRIYKLLPDGRRQITGFLFAGDFVGLATGQDYAFSGEAIEDATLCRFRKTDYRALIRERPLLEEALLDRATHELAAAQNQMLLLGRKTAQERIASFLLDLPTRDPLRPSTEDQVRLPMTRSEIADYLGLTIETVSRVLTKLKTTGVIRLLSLNELRIEQPDRLRDIAEGEV</sequence>
<accession>A0A7W6EY79</accession>
<dbReference type="Proteomes" id="UP000532936">
    <property type="component" value="Unassembled WGS sequence"/>
</dbReference>
<dbReference type="GO" id="GO:0005829">
    <property type="term" value="C:cytosol"/>
    <property type="evidence" value="ECO:0007669"/>
    <property type="project" value="TreeGrafter"/>
</dbReference>
<dbReference type="SMART" id="SM00100">
    <property type="entry name" value="cNMP"/>
    <property type="match status" value="1"/>
</dbReference>
<keyword evidence="1" id="KW-0805">Transcription regulation</keyword>
<dbReference type="AlphaFoldDB" id="A0A7W6EY79"/>
<dbReference type="RefSeq" id="WP_246331460.1">
    <property type="nucleotide sequence ID" value="NZ_JACIDA010000001.1"/>
</dbReference>
<evidence type="ECO:0000256" key="2">
    <source>
        <dbReference type="ARBA" id="ARBA00023125"/>
    </source>
</evidence>
<dbReference type="InterPro" id="IPR014710">
    <property type="entry name" value="RmlC-like_jellyroll"/>
</dbReference>